<dbReference type="Gene3D" id="2.40.10.120">
    <property type="match status" value="1"/>
</dbReference>
<evidence type="ECO:0000259" key="5">
    <source>
        <dbReference type="PROSITE" id="PS50106"/>
    </source>
</evidence>
<evidence type="ECO:0000256" key="3">
    <source>
        <dbReference type="ARBA" id="ARBA00022801"/>
    </source>
</evidence>
<evidence type="ECO:0000256" key="2">
    <source>
        <dbReference type="ARBA" id="ARBA00022670"/>
    </source>
</evidence>
<keyword evidence="4" id="KW-0720">Serine protease</keyword>
<feature type="domain" description="PDZ" evidence="5">
    <location>
        <begin position="261"/>
        <end position="312"/>
    </location>
</feature>
<proteinExistence type="inferred from homology"/>
<sequence>MSGPITPPLTSTVASINPIKHDRIQALEDDAVSSVSVNGLRRGSLGVQSQLLKSVIKIFAVRTEPNLSMPWQMKRQYSSTASGFAISGKRILTNAHAVAFQTSIRVRKHGSAEKFVAKMVGVCHQCDLAVITVEDDAFWRDVDVLEFGDVPHLQESVTVIGYPTGGDSISVTKGVVSRIEETYYSHGNFRLLAIQIDAAINPGNSGGPALLDSKVVGVCFETLINAENIGYIIPVPVVEHFLKDIEKNNGICTGFCDIGIQIQLMESENIRHSLGMTPEQSGILVNKVYPLSDALGNLQKDDIITSIDGYPIGNDGTIPFRDSGERISFRYTMLSKFDGETLDLEVLRQGKQISTQIKVMKPGMLSVVPANQYDVQPSFFIYAGMVFQVLTQPYLAQEWGKEWQQKAPVRFVEKALYGAKDKANQEVIILSQILAADLNVTYQQYCPNVVTHVNNVPIDNLRHLVQLVEENNTKFIRFDLESERVIILNSEEATEHGPEILESHNIPYSKSVDLRKNLPSVHVC</sequence>
<keyword evidence="3" id="KW-0378">Hydrolase</keyword>
<accession>A0A1D1ZLC2</accession>
<dbReference type="InterPro" id="IPR041517">
    <property type="entry name" value="DEGP_PDZ"/>
</dbReference>
<name>A0A1D1ZLC2_9ARAE</name>
<dbReference type="Pfam" id="PF13365">
    <property type="entry name" value="Trypsin_2"/>
    <property type="match status" value="1"/>
</dbReference>
<dbReference type="PRINTS" id="PR00834">
    <property type="entry name" value="PROTEASES2C"/>
</dbReference>
<protein>
    <submittedName>
        <fullName evidence="6">Protease Do-like 10, mitochondrial</fullName>
    </submittedName>
</protein>
<evidence type="ECO:0000313" key="6">
    <source>
        <dbReference type="EMBL" id="JAT67641.1"/>
    </source>
</evidence>
<reference evidence="6" key="1">
    <citation type="submission" date="2015-07" db="EMBL/GenBank/DDBJ databases">
        <title>Transcriptome Assembly of Anthurium amnicola.</title>
        <authorList>
            <person name="Suzuki J."/>
        </authorList>
    </citation>
    <scope>NUCLEOTIDE SEQUENCE</scope>
</reference>
<dbReference type="Gene3D" id="2.30.42.10">
    <property type="match status" value="1"/>
</dbReference>
<dbReference type="SUPFAM" id="SSF50494">
    <property type="entry name" value="Trypsin-like serine proteases"/>
    <property type="match status" value="1"/>
</dbReference>
<dbReference type="Gene3D" id="3.20.190.20">
    <property type="match status" value="1"/>
</dbReference>
<keyword evidence="2 6" id="KW-0645">Protease</keyword>
<dbReference type="InterPro" id="IPR009003">
    <property type="entry name" value="Peptidase_S1_PA"/>
</dbReference>
<dbReference type="InterPro" id="IPR001940">
    <property type="entry name" value="Peptidase_S1C"/>
</dbReference>
<dbReference type="InterPro" id="IPR001478">
    <property type="entry name" value="PDZ"/>
</dbReference>
<dbReference type="PROSITE" id="PS50106">
    <property type="entry name" value="PDZ"/>
    <property type="match status" value="1"/>
</dbReference>
<evidence type="ECO:0000256" key="1">
    <source>
        <dbReference type="ARBA" id="ARBA00010541"/>
    </source>
</evidence>
<dbReference type="Pfam" id="PF17815">
    <property type="entry name" value="PDZ_3"/>
    <property type="match status" value="1"/>
</dbReference>
<dbReference type="PANTHER" id="PTHR45980:SF9">
    <property type="entry name" value="PROTEASE DO-LIKE 10, MITOCHONDRIAL-RELATED"/>
    <property type="match status" value="1"/>
</dbReference>
<dbReference type="PANTHER" id="PTHR45980">
    <property type="match status" value="1"/>
</dbReference>
<dbReference type="AlphaFoldDB" id="A0A1D1ZLC2"/>
<dbReference type="GO" id="GO:0006508">
    <property type="term" value="P:proteolysis"/>
    <property type="evidence" value="ECO:0007669"/>
    <property type="project" value="UniProtKB-KW"/>
</dbReference>
<dbReference type="InterPro" id="IPR036034">
    <property type="entry name" value="PDZ_sf"/>
</dbReference>
<dbReference type="InterPro" id="IPR046449">
    <property type="entry name" value="DEGP_PDZ_sf"/>
</dbReference>
<evidence type="ECO:0000256" key="4">
    <source>
        <dbReference type="ARBA" id="ARBA00022825"/>
    </source>
</evidence>
<gene>
    <name evidence="6" type="primary">DEGP10_4</name>
    <name evidence="6" type="ORF">g.3325</name>
</gene>
<dbReference type="SUPFAM" id="SSF50156">
    <property type="entry name" value="PDZ domain-like"/>
    <property type="match status" value="1"/>
</dbReference>
<dbReference type="FunFam" id="2.40.10.10:FF:000012">
    <property type="entry name" value="protease Do-like 9"/>
    <property type="match status" value="1"/>
</dbReference>
<comment type="similarity">
    <text evidence="1">Belongs to the peptidase S1C family.</text>
</comment>
<dbReference type="GO" id="GO:0004252">
    <property type="term" value="F:serine-type endopeptidase activity"/>
    <property type="evidence" value="ECO:0007669"/>
    <property type="project" value="InterPro"/>
</dbReference>
<dbReference type="EMBL" id="GDJX01000295">
    <property type="protein sequence ID" value="JAT67641.1"/>
    <property type="molecule type" value="Transcribed_RNA"/>
</dbReference>
<organism evidence="6">
    <name type="scientific">Anthurium amnicola</name>
    <dbReference type="NCBI Taxonomy" id="1678845"/>
    <lineage>
        <taxon>Eukaryota</taxon>
        <taxon>Viridiplantae</taxon>
        <taxon>Streptophyta</taxon>
        <taxon>Embryophyta</taxon>
        <taxon>Tracheophyta</taxon>
        <taxon>Spermatophyta</taxon>
        <taxon>Magnoliopsida</taxon>
        <taxon>Liliopsida</taxon>
        <taxon>Araceae</taxon>
        <taxon>Pothoideae</taxon>
        <taxon>Potheae</taxon>
        <taxon>Anthurium</taxon>
    </lineage>
</organism>